<accession>A0A7H0HMA6</accession>
<evidence type="ECO:0000313" key="1">
    <source>
        <dbReference type="EMBL" id="QNP61672.1"/>
    </source>
</evidence>
<organism evidence="1 2">
    <name type="scientific">Streptomyces genisteinicus</name>
    <dbReference type="NCBI Taxonomy" id="2768068"/>
    <lineage>
        <taxon>Bacteria</taxon>
        <taxon>Bacillati</taxon>
        <taxon>Actinomycetota</taxon>
        <taxon>Actinomycetes</taxon>
        <taxon>Kitasatosporales</taxon>
        <taxon>Streptomycetaceae</taxon>
        <taxon>Streptomyces</taxon>
    </lineage>
</organism>
<dbReference type="RefSeq" id="WP_187738878.1">
    <property type="nucleotide sequence ID" value="NZ_CP060825.1"/>
</dbReference>
<dbReference type="Proteomes" id="UP000516230">
    <property type="component" value="Chromosome"/>
</dbReference>
<keyword evidence="2" id="KW-1185">Reference proteome</keyword>
<gene>
    <name evidence="1" type="ORF">IAG43_01185</name>
</gene>
<reference evidence="1 2" key="1">
    <citation type="submission" date="2020-08" db="EMBL/GenBank/DDBJ databases">
        <title>A novel species.</title>
        <authorList>
            <person name="Gao J."/>
        </authorList>
    </citation>
    <scope>NUCLEOTIDE SEQUENCE [LARGE SCALE GENOMIC DNA]</scope>
    <source>
        <strain evidence="1 2">CRPJ-33</strain>
    </source>
</reference>
<sequence>MGRCDGEDGSCECGGFRPDNWHRNTTDTCHGCGHGRSSHPGVRCRASVGQDTVTERHFGFEGDTWTTERRIDVVCACQSFW</sequence>
<protein>
    <submittedName>
        <fullName evidence="1">Uncharacterized protein</fullName>
    </submittedName>
</protein>
<dbReference type="AlphaFoldDB" id="A0A7H0HMA6"/>
<name>A0A7H0HMA6_9ACTN</name>
<proteinExistence type="predicted"/>
<dbReference type="EMBL" id="CP060825">
    <property type="protein sequence ID" value="QNP61672.1"/>
    <property type="molecule type" value="Genomic_DNA"/>
</dbReference>
<dbReference type="KEGG" id="sgj:IAG43_01185"/>
<evidence type="ECO:0000313" key="2">
    <source>
        <dbReference type="Proteomes" id="UP000516230"/>
    </source>
</evidence>